<accession>A0ABP4PPX9</accession>
<dbReference type="Gene3D" id="1.20.1250.20">
    <property type="entry name" value="MFS general substrate transporter like domains"/>
    <property type="match status" value="1"/>
</dbReference>
<evidence type="ECO:0000256" key="2">
    <source>
        <dbReference type="SAM" id="Phobius"/>
    </source>
</evidence>
<dbReference type="PANTHER" id="PTHR23518:SF2">
    <property type="entry name" value="MAJOR FACILITATOR SUPERFAMILY TRANSPORTER"/>
    <property type="match status" value="1"/>
</dbReference>
<sequence length="470" mass="48901">MYLASVGPLRTPLRRVPGNVVALGIVSLVTDVSAEMVTAILPLYLVFGLGLNPLQFGLLDGLYAGATAVLRLVGGHVADRWRRLKTVAGVGYALSAVAKLGFLAAGSTVPAIGAVLAVDRAGKGIRTAPRDALISLSSDPATLGRSFGVHRALDTIGAFLGPLVATLVLWASVNNYNAVFVTSFSLATCAVLVLTTFVRNHTPTPPPARPAPTETSARPVPTGTSARPAPTETSARPVPTGTSARPAPGQGPVTGFPDHTSAAGQREPGLAVGRCGEVRARAAVLGLLRDADFRRCCIWAAALGLFTITDSFVYLAVQRRWDIGTNFFPLLPLGTAGTFLLLAIPLGRLGDRIGRWKIFLAGHLALILALLLVCGPAGTWWLVLALHGAFYAATDGVLPAAVGPLLPEHLRASGLAVLQTGQALARMAAAVGVGLLWTLWDLRPALLSITAALLAVTIAAAIFKPLEVRR</sequence>
<proteinExistence type="predicted"/>
<evidence type="ECO:0000313" key="4">
    <source>
        <dbReference type="Proteomes" id="UP001500190"/>
    </source>
</evidence>
<feature type="transmembrane region" description="Helical" evidence="2">
    <location>
        <begin position="53"/>
        <end position="73"/>
    </location>
</feature>
<keyword evidence="4" id="KW-1185">Reference proteome</keyword>
<feature type="transmembrane region" description="Helical" evidence="2">
    <location>
        <begin position="446"/>
        <end position="463"/>
    </location>
</feature>
<dbReference type="Pfam" id="PF07690">
    <property type="entry name" value="MFS_1"/>
    <property type="match status" value="1"/>
</dbReference>
<dbReference type="EMBL" id="BAAAND010000004">
    <property type="protein sequence ID" value="GAA1581937.1"/>
    <property type="molecule type" value="Genomic_DNA"/>
</dbReference>
<feature type="transmembrane region" description="Helical" evidence="2">
    <location>
        <begin position="423"/>
        <end position="440"/>
    </location>
</feature>
<keyword evidence="2" id="KW-0812">Transmembrane</keyword>
<feature type="transmembrane region" description="Helical" evidence="2">
    <location>
        <begin position="20"/>
        <end position="47"/>
    </location>
</feature>
<feature type="transmembrane region" description="Helical" evidence="2">
    <location>
        <begin position="152"/>
        <end position="172"/>
    </location>
</feature>
<feature type="transmembrane region" description="Helical" evidence="2">
    <location>
        <begin position="356"/>
        <end position="373"/>
    </location>
</feature>
<gene>
    <name evidence="3" type="ORF">GCM10009742_28430</name>
</gene>
<dbReference type="PANTHER" id="PTHR23518">
    <property type="entry name" value="C-METHYLTRANSFERASE"/>
    <property type="match status" value="1"/>
</dbReference>
<dbReference type="SUPFAM" id="SSF103473">
    <property type="entry name" value="MFS general substrate transporter"/>
    <property type="match status" value="1"/>
</dbReference>
<organism evidence="3 4">
    <name type="scientific">Kribbella karoonensis</name>
    <dbReference type="NCBI Taxonomy" id="324851"/>
    <lineage>
        <taxon>Bacteria</taxon>
        <taxon>Bacillati</taxon>
        <taxon>Actinomycetota</taxon>
        <taxon>Actinomycetes</taxon>
        <taxon>Propionibacteriales</taxon>
        <taxon>Kribbellaceae</taxon>
        <taxon>Kribbella</taxon>
    </lineage>
</organism>
<dbReference type="Proteomes" id="UP001500190">
    <property type="component" value="Unassembled WGS sequence"/>
</dbReference>
<dbReference type="CDD" id="cd17370">
    <property type="entry name" value="MFS_MJ1317_like"/>
    <property type="match status" value="1"/>
</dbReference>
<protein>
    <submittedName>
        <fullName evidence="3">MFS transporter</fullName>
    </submittedName>
</protein>
<evidence type="ECO:0000313" key="3">
    <source>
        <dbReference type="EMBL" id="GAA1581937.1"/>
    </source>
</evidence>
<comment type="caution">
    <text evidence="3">The sequence shown here is derived from an EMBL/GenBank/DDBJ whole genome shotgun (WGS) entry which is preliminary data.</text>
</comment>
<reference evidence="4" key="1">
    <citation type="journal article" date="2019" name="Int. J. Syst. Evol. Microbiol.">
        <title>The Global Catalogue of Microorganisms (GCM) 10K type strain sequencing project: providing services to taxonomists for standard genome sequencing and annotation.</title>
        <authorList>
            <consortium name="The Broad Institute Genomics Platform"/>
            <consortium name="The Broad Institute Genome Sequencing Center for Infectious Disease"/>
            <person name="Wu L."/>
            <person name="Ma J."/>
        </authorList>
    </citation>
    <scope>NUCLEOTIDE SEQUENCE [LARGE SCALE GENOMIC DNA]</scope>
    <source>
        <strain evidence="4">JCM 14304</strain>
    </source>
</reference>
<feature type="region of interest" description="Disordered" evidence="1">
    <location>
        <begin position="201"/>
        <end position="264"/>
    </location>
</feature>
<feature type="transmembrane region" description="Helical" evidence="2">
    <location>
        <begin position="178"/>
        <end position="198"/>
    </location>
</feature>
<feature type="transmembrane region" description="Helical" evidence="2">
    <location>
        <begin position="323"/>
        <end position="344"/>
    </location>
</feature>
<dbReference type="InterPro" id="IPR011701">
    <property type="entry name" value="MFS"/>
</dbReference>
<keyword evidence="2" id="KW-0472">Membrane</keyword>
<dbReference type="RefSeq" id="WP_344191010.1">
    <property type="nucleotide sequence ID" value="NZ_BAAAND010000004.1"/>
</dbReference>
<name>A0ABP4PPX9_9ACTN</name>
<dbReference type="InterPro" id="IPR036259">
    <property type="entry name" value="MFS_trans_sf"/>
</dbReference>
<feature type="transmembrane region" description="Helical" evidence="2">
    <location>
        <begin position="296"/>
        <end position="317"/>
    </location>
</feature>
<keyword evidence="2" id="KW-1133">Transmembrane helix</keyword>
<evidence type="ECO:0000256" key="1">
    <source>
        <dbReference type="SAM" id="MobiDB-lite"/>
    </source>
</evidence>